<keyword evidence="2" id="KW-1133">Transmembrane helix</keyword>
<feature type="transmembrane region" description="Helical" evidence="2">
    <location>
        <begin position="38"/>
        <end position="57"/>
    </location>
</feature>
<proteinExistence type="predicted"/>
<evidence type="ECO:0000256" key="2">
    <source>
        <dbReference type="SAM" id="Phobius"/>
    </source>
</evidence>
<feature type="transmembrane region" description="Helical" evidence="2">
    <location>
        <begin position="156"/>
        <end position="176"/>
    </location>
</feature>
<evidence type="ECO:0000256" key="1">
    <source>
        <dbReference type="SAM" id="MobiDB-lite"/>
    </source>
</evidence>
<keyword evidence="4" id="KW-1185">Reference proteome</keyword>
<gene>
    <name evidence="3" type="ORF">WDZ17_09410</name>
</gene>
<feature type="region of interest" description="Disordered" evidence="1">
    <location>
        <begin position="175"/>
        <end position="211"/>
    </location>
</feature>
<accession>A0ABU8RK76</accession>
<dbReference type="EMBL" id="JBBIAA010000008">
    <property type="protein sequence ID" value="MEJ5945506.1"/>
    <property type="molecule type" value="Genomic_DNA"/>
</dbReference>
<evidence type="ECO:0000313" key="4">
    <source>
        <dbReference type="Proteomes" id="UP001387100"/>
    </source>
</evidence>
<feature type="compositionally biased region" description="Basic residues" evidence="1">
    <location>
        <begin position="178"/>
        <end position="188"/>
    </location>
</feature>
<comment type="caution">
    <text evidence="3">The sequence shown here is derived from an EMBL/GenBank/DDBJ whole genome shotgun (WGS) entry which is preliminary data.</text>
</comment>
<evidence type="ECO:0000313" key="3">
    <source>
        <dbReference type="EMBL" id="MEJ5945506.1"/>
    </source>
</evidence>
<dbReference type="Proteomes" id="UP001387100">
    <property type="component" value="Unassembled WGS sequence"/>
</dbReference>
<keyword evidence="2" id="KW-0812">Transmembrane</keyword>
<keyword evidence="2" id="KW-0472">Membrane</keyword>
<dbReference type="RefSeq" id="WP_339574891.1">
    <property type="nucleotide sequence ID" value="NZ_JBBIAA010000008.1"/>
</dbReference>
<evidence type="ECO:0008006" key="5">
    <source>
        <dbReference type="Google" id="ProtNLM"/>
    </source>
</evidence>
<name>A0ABU8RK76_9ACTN</name>
<feature type="transmembrane region" description="Helical" evidence="2">
    <location>
        <begin position="127"/>
        <end position="150"/>
    </location>
</feature>
<protein>
    <recommendedName>
        <fullName evidence="5">Integral membrane protein</fullName>
    </recommendedName>
</protein>
<reference evidence="3 4" key="1">
    <citation type="journal article" date="2017" name="Int. J. Syst. Evol. Microbiol.">
        <title>Pseudokineococcus basanitobsidens sp. nov., isolated from volcanic rock.</title>
        <authorList>
            <person name="Lee D.W."/>
            <person name="Park M.Y."/>
            <person name="Kim J.J."/>
            <person name="Kim B.S."/>
        </authorList>
    </citation>
    <scope>NUCLEOTIDE SEQUENCE [LARGE SCALE GENOMIC DNA]</scope>
    <source>
        <strain evidence="3 4">DSM 103726</strain>
    </source>
</reference>
<organism evidence="3 4">
    <name type="scientific">Pseudokineococcus basanitobsidens</name>
    <dbReference type="NCBI Taxonomy" id="1926649"/>
    <lineage>
        <taxon>Bacteria</taxon>
        <taxon>Bacillati</taxon>
        <taxon>Actinomycetota</taxon>
        <taxon>Actinomycetes</taxon>
        <taxon>Kineosporiales</taxon>
        <taxon>Kineosporiaceae</taxon>
        <taxon>Pseudokineococcus</taxon>
    </lineage>
</organism>
<sequence length="211" mass="21159">MDERHARALRCVRAVLLAGLVLSLAAGAHVVGGGDLPSPLLLALLATLSLAAGSALARRRLRRRTLVPALAAGQALLHQAFTALATVPGTTEPAGPAGHGGHAHGSVLVLTSTAGAPEVAVDPASGLMVLAHALAAAATALVAVAADRAWERAVAWAVRLFPALAVLLTGPVAGGGPRTRRTRARRTALPRSVVLSTQPRRGPPAGLLAAA</sequence>